<feature type="transmembrane region" description="Helical" evidence="1">
    <location>
        <begin position="33"/>
        <end position="60"/>
    </location>
</feature>
<evidence type="ECO:0000256" key="1">
    <source>
        <dbReference type="SAM" id="Phobius"/>
    </source>
</evidence>
<keyword evidence="1" id="KW-0472">Membrane</keyword>
<evidence type="ECO:0008006" key="4">
    <source>
        <dbReference type="Google" id="ProtNLM"/>
    </source>
</evidence>
<comment type="caution">
    <text evidence="2">The sequence shown here is derived from an EMBL/GenBank/DDBJ whole genome shotgun (WGS) entry which is preliminary data.</text>
</comment>
<feature type="transmembrane region" description="Helical" evidence="1">
    <location>
        <begin position="95"/>
        <end position="122"/>
    </location>
</feature>
<proteinExistence type="predicted"/>
<feature type="transmembrane region" description="Helical" evidence="1">
    <location>
        <begin position="177"/>
        <end position="196"/>
    </location>
</feature>
<organism evidence="2 3">
    <name type="scientific">Methanobrevibacter oralis</name>
    <dbReference type="NCBI Taxonomy" id="66851"/>
    <lineage>
        <taxon>Archaea</taxon>
        <taxon>Methanobacteriati</taxon>
        <taxon>Methanobacteriota</taxon>
        <taxon>Methanomada group</taxon>
        <taxon>Methanobacteria</taxon>
        <taxon>Methanobacteriales</taxon>
        <taxon>Methanobacteriaceae</taxon>
        <taxon>Methanobrevibacter</taxon>
    </lineage>
</organism>
<dbReference type="AlphaFoldDB" id="A0A166B1G3"/>
<gene>
    <name evidence="2" type="ORF">MBORA_10670</name>
</gene>
<dbReference type="PATRIC" id="fig|66851.6.peg.1167"/>
<name>A0A166B1G3_METOA</name>
<keyword evidence="1" id="KW-1133">Transmembrane helix</keyword>
<dbReference type="RefSeq" id="WP_052331785.1">
    <property type="nucleotide sequence ID" value="NZ_CABMAB010000010.1"/>
</dbReference>
<dbReference type="EMBL" id="LWMU01000064">
    <property type="protein sequence ID" value="KZX12746.1"/>
    <property type="molecule type" value="Genomic_DNA"/>
</dbReference>
<evidence type="ECO:0000313" key="3">
    <source>
        <dbReference type="Proteomes" id="UP000077428"/>
    </source>
</evidence>
<dbReference type="Proteomes" id="UP000077428">
    <property type="component" value="Unassembled WGS sequence"/>
</dbReference>
<reference evidence="3" key="1">
    <citation type="journal article" date="2016" name="Genome Announc.">
        <title>Draft Genome Sequences of Methanobrevibacter curvatus DSM11111, Methanobrevibacter cuticularis DSM11139, Methanobrevibacter filiformis DSM11501, and Methanobrevibacter oralis DSM7256.</title>
        <authorList>
            <person name="Poehlein A."/>
            <person name="Seedorf H."/>
        </authorList>
    </citation>
    <scope>NUCLEOTIDE SEQUENCE [LARGE SCALE GENOMIC DNA]</scope>
    <source>
        <strain evidence="3">DSM 7256 / JCM 30027 / ZR</strain>
    </source>
</reference>
<keyword evidence="3" id="KW-1185">Reference proteome</keyword>
<feature type="transmembrane region" description="Helical" evidence="1">
    <location>
        <begin position="151"/>
        <end position="171"/>
    </location>
</feature>
<protein>
    <recommendedName>
        <fullName evidence="4">Glycerophosphoryl diester phosphodiesterase membrane domain-containing protein</fullName>
    </recommendedName>
</protein>
<accession>A0A166B1G3</accession>
<evidence type="ECO:0000313" key="2">
    <source>
        <dbReference type="EMBL" id="KZX12746.1"/>
    </source>
</evidence>
<sequence length="206" mass="22767">MGYLVNIVRNTINNVDELPELDFGNNILDGIKAFILIFIYYIIPFIITLLVATLTGGLFAGIEILSVAFGAIENNVADLQTYLFNTIPQSTFETLFISIVITLIVGIILFIVFSIFSSIAFARFSKYESLSEGLNFGEVFNDIKTIGTGKVISWLILLIIVIIVIGLIVGILNLVPYIGIVLGFLLGQSLLEIIFYRSLGLLYREA</sequence>
<keyword evidence="1" id="KW-0812">Transmembrane</keyword>
<dbReference type="InterPro" id="IPR025098">
    <property type="entry name" value="DUF4013"/>
</dbReference>
<dbReference type="Pfam" id="PF13197">
    <property type="entry name" value="DUF4013"/>
    <property type="match status" value="1"/>
</dbReference>